<dbReference type="Pfam" id="PF01636">
    <property type="entry name" value="APH"/>
    <property type="match status" value="1"/>
</dbReference>
<accession>A0A846WSB7</accession>
<feature type="domain" description="CHK kinase-like" evidence="2">
    <location>
        <begin position="120"/>
        <end position="295"/>
    </location>
</feature>
<dbReference type="EMBL" id="JAAXPC010000018">
    <property type="protein sequence ID" value="NKY04462.1"/>
    <property type="molecule type" value="Genomic_DNA"/>
</dbReference>
<comment type="caution">
    <text evidence="3">The sequence shown here is derived from an EMBL/GenBank/DDBJ whole genome shotgun (WGS) entry which is preliminary data.</text>
</comment>
<keyword evidence="1" id="KW-0547">Nucleotide-binding</keyword>
<keyword evidence="1" id="KW-0067">ATP-binding</keyword>
<dbReference type="GO" id="GO:0005524">
    <property type="term" value="F:ATP binding"/>
    <property type="evidence" value="ECO:0007669"/>
    <property type="project" value="UniProtKB-UniRule"/>
</dbReference>
<dbReference type="PANTHER" id="PTHR11012">
    <property type="entry name" value="PROTEIN KINASE-LIKE DOMAIN-CONTAINING"/>
    <property type="match status" value="1"/>
</dbReference>
<dbReference type="SUPFAM" id="SSF56112">
    <property type="entry name" value="Protein kinase-like (PK-like)"/>
    <property type="match status" value="1"/>
</dbReference>
<dbReference type="PROSITE" id="PS00107">
    <property type="entry name" value="PROTEIN_KINASE_ATP"/>
    <property type="match status" value="1"/>
</dbReference>
<dbReference type="PANTHER" id="PTHR11012:SF30">
    <property type="entry name" value="PROTEIN KINASE-LIKE DOMAIN-CONTAINING"/>
    <property type="match status" value="1"/>
</dbReference>
<evidence type="ECO:0000313" key="3">
    <source>
        <dbReference type="EMBL" id="NKY04462.1"/>
    </source>
</evidence>
<name>A0A846WSB7_9ACTN</name>
<evidence type="ECO:0000313" key="4">
    <source>
        <dbReference type="Proteomes" id="UP000563898"/>
    </source>
</evidence>
<gene>
    <name evidence="3" type="ORF">HGA05_23110</name>
</gene>
<dbReference type="InterPro" id="IPR017441">
    <property type="entry name" value="Protein_kinase_ATP_BS"/>
</dbReference>
<protein>
    <submittedName>
        <fullName evidence="3">Phosphotransferase</fullName>
    </submittedName>
</protein>
<feature type="binding site" evidence="1">
    <location>
        <position position="66"/>
    </location>
    <ligand>
        <name>ATP</name>
        <dbReference type="ChEBI" id="CHEBI:30616"/>
    </ligand>
</feature>
<proteinExistence type="predicted"/>
<sequence>MIVTRSGVNDAAELETALRSTGAASATAHLTGISATAIGAGAMADTFRVSLTWQDPDSGPPSAVVKQPAQDSAAATTAASLGAYEREARFYTELAPHTDVRVPRLLGVSGTGAEGIPNTIVLEDLSENYRPGDQIGGTALRDVQRARRQLALLQAPFWDETATADLAWLHRRIGVPIPGILRRMHESWHSARTDFDAALSPDQRACIDRFVENAETWAASAFGPFSLVHHDYRVDNMLFSPTDVVAIDWQTIGWGPAMFDVAYLLGTSMNAELRRAVEQAEIRTHLDELEDLGVTWDHDAAWDAYRWSAFSILFMLVPPITSVKSNARMEAMFARLLALGAQMALDLDSLDFLPD</sequence>
<dbReference type="InterPro" id="IPR015897">
    <property type="entry name" value="CHK_kinase-like"/>
</dbReference>
<evidence type="ECO:0000259" key="2">
    <source>
        <dbReference type="SMART" id="SM00587"/>
    </source>
</evidence>
<organism evidence="3 4">
    <name type="scientific">Gordonia polyisoprenivorans</name>
    <dbReference type="NCBI Taxonomy" id="84595"/>
    <lineage>
        <taxon>Bacteria</taxon>
        <taxon>Bacillati</taxon>
        <taxon>Actinomycetota</taxon>
        <taxon>Actinomycetes</taxon>
        <taxon>Mycobacteriales</taxon>
        <taxon>Gordoniaceae</taxon>
        <taxon>Gordonia</taxon>
    </lineage>
</organism>
<dbReference type="Gene3D" id="3.90.1200.10">
    <property type="match status" value="1"/>
</dbReference>
<keyword evidence="3" id="KW-0808">Transferase</keyword>
<evidence type="ECO:0000256" key="1">
    <source>
        <dbReference type="PROSITE-ProRule" id="PRU10141"/>
    </source>
</evidence>
<dbReference type="Proteomes" id="UP000563898">
    <property type="component" value="Unassembled WGS sequence"/>
</dbReference>
<dbReference type="InterPro" id="IPR011009">
    <property type="entry name" value="Kinase-like_dom_sf"/>
</dbReference>
<dbReference type="GO" id="GO:0016740">
    <property type="term" value="F:transferase activity"/>
    <property type="evidence" value="ECO:0007669"/>
    <property type="project" value="UniProtKB-KW"/>
</dbReference>
<dbReference type="AlphaFoldDB" id="A0A846WSB7"/>
<reference evidence="3 4" key="1">
    <citation type="submission" date="2020-04" db="EMBL/GenBank/DDBJ databases">
        <title>MicrobeNet Type strains.</title>
        <authorList>
            <person name="Nicholson A.C."/>
        </authorList>
    </citation>
    <scope>NUCLEOTIDE SEQUENCE [LARGE SCALE GENOMIC DNA]</scope>
    <source>
        <strain evidence="3 4">ATCC BAA-14</strain>
    </source>
</reference>
<dbReference type="InterPro" id="IPR002575">
    <property type="entry name" value="Aminoglycoside_PTrfase"/>
</dbReference>
<dbReference type="SMART" id="SM00587">
    <property type="entry name" value="CHK"/>
    <property type="match status" value="1"/>
</dbReference>
<dbReference type="RefSeq" id="WP_006372209.1">
    <property type="nucleotide sequence ID" value="NZ_JAAXPC010000018.1"/>
</dbReference>